<dbReference type="EMBL" id="BK015310">
    <property type="protein sequence ID" value="DAE00754.1"/>
    <property type="molecule type" value="Genomic_DNA"/>
</dbReference>
<organism evidence="3">
    <name type="scientific">Siphoviridae sp. ctXZQ9</name>
    <dbReference type="NCBI Taxonomy" id="2825545"/>
    <lineage>
        <taxon>Viruses</taxon>
        <taxon>Duplodnaviria</taxon>
        <taxon>Heunggongvirae</taxon>
        <taxon>Uroviricota</taxon>
        <taxon>Caudoviricetes</taxon>
    </lineage>
</organism>
<evidence type="ECO:0000313" key="3">
    <source>
        <dbReference type="EMBL" id="DAE00754.1"/>
    </source>
</evidence>
<accession>A0A8S5P1B1</accession>
<proteinExistence type="predicted"/>
<keyword evidence="2" id="KW-0812">Transmembrane</keyword>
<feature type="coiled-coil region" evidence="1">
    <location>
        <begin position="803"/>
        <end position="900"/>
    </location>
</feature>
<feature type="coiled-coil region" evidence="1">
    <location>
        <begin position="113"/>
        <end position="168"/>
    </location>
</feature>
<protein>
    <submittedName>
        <fullName evidence="3">Tail tape measure protein</fullName>
    </submittedName>
</protein>
<feature type="coiled-coil region" evidence="1">
    <location>
        <begin position="662"/>
        <end position="772"/>
    </location>
</feature>
<feature type="transmembrane region" description="Helical" evidence="2">
    <location>
        <begin position="926"/>
        <end position="948"/>
    </location>
</feature>
<reference evidence="3" key="1">
    <citation type="journal article" date="2021" name="Proc. Natl. Acad. Sci. U.S.A.">
        <title>A Catalog of Tens of Thousands of Viruses from Human Metagenomes Reveals Hidden Associations with Chronic Diseases.</title>
        <authorList>
            <person name="Tisza M.J."/>
            <person name="Buck C.B."/>
        </authorList>
    </citation>
    <scope>NUCLEOTIDE SEQUENCE</scope>
    <source>
        <strain evidence="3">CtXZQ9</strain>
    </source>
</reference>
<name>A0A8S5P1B1_9CAUD</name>
<keyword evidence="1" id="KW-0175">Coiled coil</keyword>
<evidence type="ECO:0000256" key="2">
    <source>
        <dbReference type="SAM" id="Phobius"/>
    </source>
</evidence>
<keyword evidence="2" id="KW-0472">Membrane</keyword>
<keyword evidence="2" id="KW-1133">Transmembrane helix</keyword>
<evidence type="ECO:0000256" key="1">
    <source>
        <dbReference type="SAM" id="Coils"/>
    </source>
</evidence>
<sequence length="1066" mass="118401">MAEEQKSTIYNVKVTAEDALKTLAELKLRSQELRDQQKALGKVTEENAQEYYALDNQIKAINTEANKYQKQIQNNIKLQNQQEASLNKLRTQLALDNAEFAELGNSMQDAARKAELGKRIAETTEEIKAQEEALGDYRRSVGNYEKATDNLKQELNDLTDTLIRMAQAGDTSSASFKEMVKRAGELKAAEDTVNTAIDQTGRGIDTLVAVTDATSAITSVYGLWTTATQVLGNENEELNATMTKMITIITALSSLSSLQAALSKTEATYRAASNLVQLVGINQTLAETKAIAAKNAVQGAGNILTKAAAAATWLWNAALAANPVVLVAAAVGGLVAGVVALTNAFNSNTEAQERATRAMEAYNRAAEASTYILDQIETKRNTLSKAEEVRGKREIENLRANHATSEQIAEAQLKTANKLREIEMNAARQRQMAAMDEFDSLKRVIAAKGEELNTWSGSLDKYKEAKKELDDLKGRYQELFRTIENEGAAIANLALETATANREAQQSIADKALEIALKNSEAMQKIREDDLRFQTTFQSTSIAIRMEYEKKLYKAAQDGARERLALQKAHGKITNKEYQSALNAMARSDKQFYENQAKQLNDYLAGVRANILAVASGGTVDMQIAQVTQKYQDAMKELANIQPPQFVRGMSEEEYQKEYAAYEQFLVNRAELEKQIQQNLQDEIKKIREDATKQQLDRFNQVLNEQYAEDLSKAADNERKKLELENEVLQKQIEARKAAGEKTYEQEAQLRANNLRLQQMDLDKELAQAELNHKSKYEIRKRYLEAELAAAQGNEDAIAQIQLEMAENEEALWEERIEKLREYAEMASGFANAFNDLASALGERRVQEVEEQYSREEQALANMYANGQITEAKYNEKKIKMEKQKEKELAKIEREQAIRERAMGSFEIGINTAISIMASAKKGFPLAIPFIAAAAALGAVQMAALWAAPLPKAARGKYIEGPSHAAGGVHIEAEGGETIINKKSSRMFLPLLSAINELGGGVPFTKVGSDGGYAIRSFAEASEPMNRLDMERAIQKAFGQVRVIATIEDIRREDANYVQIQDRANF</sequence>